<dbReference type="RefSeq" id="XP_024581429.1">
    <property type="nucleotide sequence ID" value="XM_024715763.1"/>
</dbReference>
<proteinExistence type="predicted"/>
<evidence type="ECO:0000313" key="2">
    <source>
        <dbReference type="Proteomes" id="UP000054928"/>
    </source>
</evidence>
<organism evidence="1 2">
    <name type="scientific">Plasmopara halstedii</name>
    <name type="common">Downy mildew of sunflower</name>
    <dbReference type="NCBI Taxonomy" id="4781"/>
    <lineage>
        <taxon>Eukaryota</taxon>
        <taxon>Sar</taxon>
        <taxon>Stramenopiles</taxon>
        <taxon>Oomycota</taxon>
        <taxon>Peronosporomycetes</taxon>
        <taxon>Peronosporales</taxon>
        <taxon>Peronosporaceae</taxon>
        <taxon>Plasmopara</taxon>
    </lineage>
</organism>
<dbReference type="Proteomes" id="UP000054928">
    <property type="component" value="Unassembled WGS sequence"/>
</dbReference>
<sequence length="61" mass="6668">MGTAIGVDEGAKVGQHTYSAPGTSMAYFALLCPRECRGKGRAKMNLEFFPFLQIAFEPAFH</sequence>
<protein>
    <submittedName>
        <fullName evidence="1">Uncharacterized protein</fullName>
    </submittedName>
</protein>
<dbReference type="AlphaFoldDB" id="A0A0P1AVC7"/>
<dbReference type="EMBL" id="CCYD01001538">
    <property type="protein sequence ID" value="CEG45060.1"/>
    <property type="molecule type" value="Genomic_DNA"/>
</dbReference>
<dbReference type="GeneID" id="36396442"/>
<reference evidence="2" key="1">
    <citation type="submission" date="2014-09" db="EMBL/GenBank/DDBJ databases">
        <authorList>
            <person name="Sharma Rahul"/>
            <person name="Thines Marco"/>
        </authorList>
    </citation>
    <scope>NUCLEOTIDE SEQUENCE [LARGE SCALE GENOMIC DNA]</scope>
</reference>
<evidence type="ECO:0000313" key="1">
    <source>
        <dbReference type="EMBL" id="CEG45060.1"/>
    </source>
</evidence>
<keyword evidence="2" id="KW-1185">Reference proteome</keyword>
<accession>A0A0P1AVC7</accession>
<name>A0A0P1AVC7_PLAHL</name>